<comment type="caution">
    <text evidence="5">The sequence shown here is derived from an EMBL/GenBank/DDBJ whole genome shotgun (WGS) entry which is preliminary data.</text>
</comment>
<dbReference type="Pfam" id="PF00431">
    <property type="entry name" value="CUB"/>
    <property type="match status" value="1"/>
</dbReference>
<dbReference type="PROSITE" id="PS01180">
    <property type="entry name" value="CUB"/>
    <property type="match status" value="1"/>
</dbReference>
<feature type="transmembrane region" description="Helical" evidence="3">
    <location>
        <begin position="913"/>
        <end position="933"/>
    </location>
</feature>
<sequence>MDRRIFSAAVLLQIVTATYFGGAFGQKQCTSLKHMSNLRLTNVGVFPGGSLVSHNGFSDGTGSYEHNMTCRWTLQLPNTMTLIHVNILRLDLKVRHHHFFADCPYDRLTVEFKNAMTLYWETKVACARLHLPYFTSASDVYISFYTDSSIAKRGLHLVWYFVPESVAYRLPLPEDWSAPVNDCPEFFQNNGTLIVTTDRSNYDCTWRWELGAEHAMKMFIEYVDFGPADNLRSHENCCNAHTGRLTVQFTNRIGQGEELCFCGNSTVNETIEAYVWITVHFYMIETYQGRGTRVNFQRLRLQKNSNCSQPQLLDRYHIKLSDTLTRTGIGSCIWSFRPIDNDHLIILTINRLIMESLSRYKNSRLVCPCEMKVQGRQLNPSIMDQRTANPYRNESPRVSRSYMRTKVCCNIPNKRQFMFSGLVEINITFDENKVLSYDLDIQNVPHAGPGSEKLCPPFKRVKSNSDHYAHVGTRNDRTVSSEKIELSSKVDCISVLRSFLLSEELQAPYIFQRIRKWRISISCNNQSGVLYGVNRDDNINTIACNSSAIVRLYRPDFSIETVGTGGFTAYFDRITQIRDGATDCKRFEISQTAQMSASLPLLYMQTLDRHNSSTKQHFYCSYSLRPPNGSDLIVELRMPFSNDQLDQFCLEISAQSIRPKLIFIITKLDGSKTLLSLCNNNIPGGLSMQSNLKVWQGEKLEIDITVAKIFTNWNRSEDSERLLRYNFDVDANFIVSPVQVCTRLTSSSEQWQLSADGTQLLNTMTVPPDNTQTDCKLQLDAFTAARIVNNTKPASSVREISILSKADCWKLEVKLDKFSTVCGLKQLVLTASHWDSLAASVEHMQREVCGSNSQFEFRVEASLQAEGSGMSLAYSGVRSGFRARLSISSCVQSSAQSEQLVESPASVQSASSFFIFLVVLLSLANVFVLIFMFRKNIWRQVTHWIGAAQQRQAAQSVLNTSEADHLNLLSDVQDT</sequence>
<dbReference type="Proteomes" id="UP000215902">
    <property type="component" value="Unassembled WGS sequence"/>
</dbReference>
<dbReference type="CDD" id="cd00041">
    <property type="entry name" value="CUB"/>
    <property type="match status" value="1"/>
</dbReference>
<dbReference type="AlphaFoldDB" id="A0A267H859"/>
<dbReference type="EMBL" id="NIVC01000010">
    <property type="protein sequence ID" value="PAA94478.1"/>
    <property type="molecule type" value="Genomic_DNA"/>
</dbReference>
<evidence type="ECO:0000256" key="2">
    <source>
        <dbReference type="PROSITE-ProRule" id="PRU00059"/>
    </source>
</evidence>
<keyword evidence="3" id="KW-1133">Transmembrane helix</keyword>
<evidence type="ECO:0000256" key="1">
    <source>
        <dbReference type="ARBA" id="ARBA00023157"/>
    </source>
</evidence>
<dbReference type="SUPFAM" id="SSF49854">
    <property type="entry name" value="Spermadhesin, CUB domain"/>
    <property type="match status" value="1"/>
</dbReference>
<evidence type="ECO:0000313" key="5">
    <source>
        <dbReference type="EMBL" id="PAA94478.1"/>
    </source>
</evidence>
<keyword evidence="3" id="KW-0812">Transmembrane</keyword>
<dbReference type="InterPro" id="IPR000859">
    <property type="entry name" value="CUB_dom"/>
</dbReference>
<keyword evidence="6" id="KW-1185">Reference proteome</keyword>
<organism evidence="5 6">
    <name type="scientific">Macrostomum lignano</name>
    <dbReference type="NCBI Taxonomy" id="282301"/>
    <lineage>
        <taxon>Eukaryota</taxon>
        <taxon>Metazoa</taxon>
        <taxon>Spiralia</taxon>
        <taxon>Lophotrochozoa</taxon>
        <taxon>Platyhelminthes</taxon>
        <taxon>Rhabditophora</taxon>
        <taxon>Macrostomorpha</taxon>
        <taxon>Macrostomida</taxon>
        <taxon>Macrostomidae</taxon>
        <taxon>Macrostomum</taxon>
    </lineage>
</organism>
<proteinExistence type="predicted"/>
<gene>
    <name evidence="5" type="ORF">BOX15_Mlig016859g1</name>
</gene>
<keyword evidence="1" id="KW-1015">Disulfide bond</keyword>
<name>A0A267H859_9PLAT</name>
<feature type="domain" description="CUB" evidence="4">
    <location>
        <begin position="47"/>
        <end position="162"/>
    </location>
</feature>
<dbReference type="SMART" id="SM00042">
    <property type="entry name" value="CUB"/>
    <property type="match status" value="1"/>
</dbReference>
<accession>A0A267H859</accession>
<evidence type="ECO:0000256" key="3">
    <source>
        <dbReference type="SAM" id="Phobius"/>
    </source>
</evidence>
<dbReference type="InterPro" id="IPR035914">
    <property type="entry name" value="Sperma_CUB_dom_sf"/>
</dbReference>
<evidence type="ECO:0000259" key="4">
    <source>
        <dbReference type="PROSITE" id="PS01180"/>
    </source>
</evidence>
<evidence type="ECO:0000313" key="6">
    <source>
        <dbReference type="Proteomes" id="UP000215902"/>
    </source>
</evidence>
<reference evidence="5 6" key="1">
    <citation type="submission" date="2017-06" db="EMBL/GenBank/DDBJ databases">
        <title>A platform for efficient transgenesis in Macrostomum lignano, a flatworm model organism for stem cell research.</title>
        <authorList>
            <person name="Berezikov E."/>
        </authorList>
    </citation>
    <scope>NUCLEOTIDE SEQUENCE [LARGE SCALE GENOMIC DNA]</scope>
    <source>
        <strain evidence="5">DV1</strain>
        <tissue evidence="5">Whole organism</tissue>
    </source>
</reference>
<keyword evidence="3" id="KW-0472">Membrane</keyword>
<comment type="caution">
    <text evidence="2">Lacks conserved residue(s) required for the propagation of feature annotation.</text>
</comment>
<dbReference type="Gene3D" id="2.60.120.290">
    <property type="entry name" value="Spermadhesin, CUB domain"/>
    <property type="match status" value="1"/>
</dbReference>
<protein>
    <recommendedName>
        <fullName evidence="4">CUB domain-containing protein</fullName>
    </recommendedName>
</protein>